<dbReference type="EMBL" id="BAAFRS010000198">
    <property type="protein sequence ID" value="GAB1224402.1"/>
    <property type="molecule type" value="Genomic_DNA"/>
</dbReference>
<comment type="subcellular location">
    <subcellularLocation>
        <location evidence="1">Nucleus</location>
    </subcellularLocation>
</comment>
<dbReference type="InterPro" id="IPR009072">
    <property type="entry name" value="Histone-fold"/>
</dbReference>
<dbReference type="CDD" id="cd22908">
    <property type="entry name" value="HFD_NFYC-like"/>
    <property type="match status" value="1"/>
</dbReference>
<sequence length="212" mass="24677">MQSPPQLPSSPHHPHDLYCENTNYHTNSSRQIISQRQQDESLIATYQQYYYPNSKIENPPLYAYPDPKVFNIKETISVLPQQPIESPIQPSISDKVLSPNGRQIKHPIKRFGSGDFWEKMSLESENYNFKERPFPPARIRKLTKINIDNKQLKTETVEILSRACELFIKDLTTRAGYITSYSKRKVIKKDDIVKAIVSDEKFDLLIDFLPHN</sequence>
<evidence type="ECO:0000256" key="2">
    <source>
        <dbReference type="ARBA" id="ARBA00023242"/>
    </source>
</evidence>
<keyword evidence="5" id="KW-1185">Reference proteome</keyword>
<dbReference type="InterPro" id="IPR003958">
    <property type="entry name" value="CBFA_NFYB_domain"/>
</dbReference>
<feature type="domain" description="Transcription factor CBF/NF-Y/archaeal histone" evidence="3">
    <location>
        <begin position="134"/>
        <end position="196"/>
    </location>
</feature>
<dbReference type="PANTHER" id="PTHR10252:SF54">
    <property type="entry name" value="CHROMATIN ACCESSIBILITY COMPLEX PROTEIN 1"/>
    <property type="match status" value="1"/>
</dbReference>
<gene>
    <name evidence="4" type="ORF">ENUP19_0198G0021</name>
</gene>
<dbReference type="InterPro" id="IPR050568">
    <property type="entry name" value="Transcr_DNA_Rep_Reg"/>
</dbReference>
<evidence type="ECO:0000313" key="5">
    <source>
        <dbReference type="Proteomes" id="UP001628156"/>
    </source>
</evidence>
<name>A0ABQ0DNT7_9EUKA</name>
<dbReference type="PANTHER" id="PTHR10252">
    <property type="entry name" value="HISTONE-LIKE TRANSCRIPTION FACTOR CCAAT-RELATED"/>
    <property type="match status" value="1"/>
</dbReference>
<dbReference type="Pfam" id="PF00808">
    <property type="entry name" value="CBFD_NFYB_HMF"/>
    <property type="match status" value="1"/>
</dbReference>
<dbReference type="SUPFAM" id="SSF47113">
    <property type="entry name" value="Histone-fold"/>
    <property type="match status" value="1"/>
</dbReference>
<reference evidence="4 5" key="1">
    <citation type="journal article" date="2019" name="PLoS Negl. Trop. Dis.">
        <title>Whole genome sequencing of Entamoeba nuttalli reveals mammalian host-related molecular signatures and a novel octapeptide-repeat surface protein.</title>
        <authorList>
            <person name="Tanaka M."/>
            <person name="Makiuchi T."/>
            <person name="Komiyama T."/>
            <person name="Shiina T."/>
            <person name="Osaki K."/>
            <person name="Tachibana H."/>
        </authorList>
    </citation>
    <scope>NUCLEOTIDE SEQUENCE [LARGE SCALE GENOMIC DNA]</scope>
    <source>
        <strain evidence="4 5">P19-061405</strain>
    </source>
</reference>
<dbReference type="Gene3D" id="1.10.20.10">
    <property type="entry name" value="Histone, subunit A"/>
    <property type="match status" value="1"/>
</dbReference>
<dbReference type="Proteomes" id="UP001628156">
    <property type="component" value="Unassembled WGS sequence"/>
</dbReference>
<comment type="caution">
    <text evidence="4">The sequence shown here is derived from an EMBL/GenBank/DDBJ whole genome shotgun (WGS) entry which is preliminary data.</text>
</comment>
<evidence type="ECO:0000256" key="1">
    <source>
        <dbReference type="ARBA" id="ARBA00004123"/>
    </source>
</evidence>
<organism evidence="4 5">
    <name type="scientific">Entamoeba nuttalli</name>
    <dbReference type="NCBI Taxonomy" id="412467"/>
    <lineage>
        <taxon>Eukaryota</taxon>
        <taxon>Amoebozoa</taxon>
        <taxon>Evosea</taxon>
        <taxon>Archamoebae</taxon>
        <taxon>Mastigamoebida</taxon>
        <taxon>Entamoebidae</taxon>
        <taxon>Entamoeba</taxon>
    </lineage>
</organism>
<evidence type="ECO:0000259" key="3">
    <source>
        <dbReference type="Pfam" id="PF00808"/>
    </source>
</evidence>
<keyword evidence="2" id="KW-0539">Nucleus</keyword>
<proteinExistence type="predicted"/>
<accession>A0ABQ0DNT7</accession>
<protein>
    <recommendedName>
        <fullName evidence="3">Transcription factor CBF/NF-Y/archaeal histone domain-containing protein</fullName>
    </recommendedName>
</protein>
<evidence type="ECO:0000313" key="4">
    <source>
        <dbReference type="EMBL" id="GAB1224402.1"/>
    </source>
</evidence>